<evidence type="ECO:0000259" key="4">
    <source>
        <dbReference type="PROSITE" id="PS01124"/>
    </source>
</evidence>
<dbReference type="PANTHER" id="PTHR47894:SF1">
    <property type="entry name" value="HTH-TYPE TRANSCRIPTIONAL REGULATOR VQSM"/>
    <property type="match status" value="1"/>
</dbReference>
<dbReference type="AlphaFoldDB" id="A0A660E0R7"/>
<dbReference type="Proteomes" id="UP000289996">
    <property type="component" value="Unassembled WGS sequence"/>
</dbReference>
<gene>
    <name evidence="5" type="ORF">MUDAN_MDHGFNIF_02819</name>
</gene>
<evidence type="ECO:0000256" key="1">
    <source>
        <dbReference type="ARBA" id="ARBA00023015"/>
    </source>
</evidence>
<evidence type="ECO:0000256" key="2">
    <source>
        <dbReference type="ARBA" id="ARBA00023125"/>
    </source>
</evidence>
<organism evidence="5 6">
    <name type="scientific">Lactiplantibacillus mudanjiangensis</name>
    <dbReference type="NCBI Taxonomy" id="1296538"/>
    <lineage>
        <taxon>Bacteria</taxon>
        <taxon>Bacillati</taxon>
        <taxon>Bacillota</taxon>
        <taxon>Bacilli</taxon>
        <taxon>Lactobacillales</taxon>
        <taxon>Lactobacillaceae</taxon>
        <taxon>Lactiplantibacillus</taxon>
    </lineage>
</organism>
<dbReference type="GO" id="GO:0005829">
    <property type="term" value="C:cytosol"/>
    <property type="evidence" value="ECO:0007669"/>
    <property type="project" value="TreeGrafter"/>
</dbReference>
<dbReference type="SMART" id="SM00342">
    <property type="entry name" value="HTH_ARAC"/>
    <property type="match status" value="1"/>
</dbReference>
<protein>
    <submittedName>
        <fullName evidence="5">AraC family transcriptional regulator [Lactobacillus paracollinoides]</fullName>
    </submittedName>
</protein>
<sequence>MGTGNPIVPSRVAGPYAYGHSIEQVLGVRATSTSNNALVFKRGDLEQPFLTQNNSMWHYLEPEFKRQLASITDDRSFIQSMRQTLYRAIAAGGLFIDTIASRLGVSVRTLQRYLANGQTTFKVETQLVQQKMAIEFAKNPQLTTTEIAYLVGYTEVSSFTRAFKRWTGQTLTQYRG</sequence>
<dbReference type="GO" id="GO:0000976">
    <property type="term" value="F:transcription cis-regulatory region binding"/>
    <property type="evidence" value="ECO:0007669"/>
    <property type="project" value="TreeGrafter"/>
</dbReference>
<evidence type="ECO:0000313" key="5">
    <source>
        <dbReference type="EMBL" id="VDG28013.1"/>
    </source>
</evidence>
<dbReference type="SUPFAM" id="SSF46689">
    <property type="entry name" value="Homeodomain-like"/>
    <property type="match status" value="1"/>
</dbReference>
<accession>A0A660E0R7</accession>
<dbReference type="PROSITE" id="PS01124">
    <property type="entry name" value="HTH_ARAC_FAMILY_2"/>
    <property type="match status" value="1"/>
</dbReference>
<dbReference type="PANTHER" id="PTHR47894">
    <property type="entry name" value="HTH-TYPE TRANSCRIPTIONAL REGULATOR GADX"/>
    <property type="match status" value="1"/>
</dbReference>
<dbReference type="InterPro" id="IPR018060">
    <property type="entry name" value="HTH_AraC"/>
</dbReference>
<keyword evidence="2" id="KW-0238">DNA-binding</keyword>
<evidence type="ECO:0000256" key="3">
    <source>
        <dbReference type="ARBA" id="ARBA00023163"/>
    </source>
</evidence>
<feature type="domain" description="HTH araC/xylS-type" evidence="4">
    <location>
        <begin position="79"/>
        <end position="176"/>
    </location>
</feature>
<keyword evidence="3" id="KW-0804">Transcription</keyword>
<name>A0A660E0R7_9LACO</name>
<dbReference type="Gene3D" id="1.10.10.60">
    <property type="entry name" value="Homeodomain-like"/>
    <property type="match status" value="1"/>
</dbReference>
<dbReference type="InterPro" id="IPR009057">
    <property type="entry name" value="Homeodomain-like_sf"/>
</dbReference>
<keyword evidence="6" id="KW-1185">Reference proteome</keyword>
<dbReference type="Pfam" id="PF12833">
    <property type="entry name" value="HTH_18"/>
    <property type="match status" value="1"/>
</dbReference>
<dbReference type="EMBL" id="UYIG01000079">
    <property type="protein sequence ID" value="VDG28013.1"/>
    <property type="molecule type" value="Genomic_DNA"/>
</dbReference>
<keyword evidence="1" id="KW-0805">Transcription regulation</keyword>
<proteinExistence type="predicted"/>
<dbReference type="GO" id="GO:0003700">
    <property type="term" value="F:DNA-binding transcription factor activity"/>
    <property type="evidence" value="ECO:0007669"/>
    <property type="project" value="InterPro"/>
</dbReference>
<evidence type="ECO:0000313" key="6">
    <source>
        <dbReference type="Proteomes" id="UP000289996"/>
    </source>
</evidence>
<reference evidence="5 6" key="1">
    <citation type="submission" date="2018-11" db="EMBL/GenBank/DDBJ databases">
        <authorList>
            <person name="Wuyts S."/>
        </authorList>
    </citation>
    <scope>NUCLEOTIDE SEQUENCE [LARGE SCALE GENOMIC DNA]</scope>
    <source>
        <strain evidence="5">Lactobacillus mudanjiangensis AMBF249</strain>
    </source>
</reference>